<dbReference type="Pfam" id="PF06017">
    <property type="entry name" value="Myosin_TH1"/>
    <property type="match status" value="1"/>
</dbReference>
<dbReference type="Proteomes" id="UP001476798">
    <property type="component" value="Unassembled WGS sequence"/>
</dbReference>
<dbReference type="InterPro" id="IPR010926">
    <property type="entry name" value="Myosin_TH1"/>
</dbReference>
<evidence type="ECO:0000313" key="3">
    <source>
        <dbReference type="Proteomes" id="UP001476798"/>
    </source>
</evidence>
<organism evidence="2 3">
    <name type="scientific">Goodea atripinnis</name>
    <dbReference type="NCBI Taxonomy" id="208336"/>
    <lineage>
        <taxon>Eukaryota</taxon>
        <taxon>Metazoa</taxon>
        <taxon>Chordata</taxon>
        <taxon>Craniata</taxon>
        <taxon>Vertebrata</taxon>
        <taxon>Euteleostomi</taxon>
        <taxon>Actinopterygii</taxon>
        <taxon>Neopterygii</taxon>
        <taxon>Teleostei</taxon>
        <taxon>Neoteleostei</taxon>
        <taxon>Acanthomorphata</taxon>
        <taxon>Ovalentaria</taxon>
        <taxon>Atherinomorphae</taxon>
        <taxon>Cyprinodontiformes</taxon>
        <taxon>Goodeidae</taxon>
        <taxon>Goodea</taxon>
    </lineage>
</organism>
<name>A0ABV0MWP3_9TELE</name>
<dbReference type="EMBL" id="JAHRIO010015296">
    <property type="protein sequence ID" value="MEQ2163550.1"/>
    <property type="molecule type" value="Genomic_DNA"/>
</dbReference>
<gene>
    <name evidence="2" type="ORF">GOODEAATRI_031363</name>
</gene>
<proteinExistence type="predicted"/>
<evidence type="ECO:0000313" key="2">
    <source>
        <dbReference type="EMBL" id="MEQ2163550.1"/>
    </source>
</evidence>
<keyword evidence="3" id="KW-1185">Reference proteome</keyword>
<reference evidence="2 3" key="1">
    <citation type="submission" date="2021-06" db="EMBL/GenBank/DDBJ databases">
        <authorList>
            <person name="Palmer J.M."/>
        </authorList>
    </citation>
    <scope>NUCLEOTIDE SEQUENCE [LARGE SCALE GENOMIC DNA]</scope>
    <source>
        <strain evidence="2 3">GA_2019</strain>
        <tissue evidence="2">Muscle</tissue>
    </source>
</reference>
<accession>A0ABV0MWP3</accession>
<sequence>MFKGKKESYPFSVCRPFVDTRIALEDINLKVRQTIQHEHIKYSVPVVKYDRNGFRPRLRQLIFTQEAAYLVEETKIKQRIDYSSLKGVSVSNLSDNFFILHVTCDDIKQKGDLVLQCDYLYEALTKLSVVGDKHSCVKVVQGSVRFDIQPGREGFVEFKSGQESMVYRAKNGHLMVESTRTKSR</sequence>
<comment type="caution">
    <text evidence="2">The sequence shown here is derived from an EMBL/GenBank/DDBJ whole genome shotgun (WGS) entry which is preliminary data.</text>
</comment>
<protein>
    <recommendedName>
        <fullName evidence="1">TH1 domain-containing protein</fullName>
    </recommendedName>
</protein>
<evidence type="ECO:0000259" key="1">
    <source>
        <dbReference type="PROSITE" id="PS51757"/>
    </source>
</evidence>
<feature type="domain" description="TH1" evidence="1">
    <location>
        <begin position="6"/>
        <end position="180"/>
    </location>
</feature>
<dbReference type="PROSITE" id="PS51757">
    <property type="entry name" value="TH1"/>
    <property type="match status" value="1"/>
</dbReference>